<dbReference type="PROSITE" id="PS50018">
    <property type="entry name" value="RAS_GTPASE_ACTIV_2"/>
    <property type="match status" value="1"/>
</dbReference>
<evidence type="ECO:0000259" key="2">
    <source>
        <dbReference type="PROSITE" id="PS50018"/>
    </source>
</evidence>
<dbReference type="SUPFAM" id="SSF49562">
    <property type="entry name" value="C2 domain (Calcium/lipid-binding domain, CaLB)"/>
    <property type="match status" value="1"/>
</dbReference>
<protein>
    <recommendedName>
        <fullName evidence="2">Ras-GAP domain-containing protein</fullName>
    </recommendedName>
</protein>
<name>A0AAV9X0D0_9PEZI</name>
<evidence type="ECO:0000313" key="4">
    <source>
        <dbReference type="Proteomes" id="UP001365542"/>
    </source>
</evidence>
<dbReference type="EMBL" id="JAVHJO010000013">
    <property type="protein sequence ID" value="KAK6530362.1"/>
    <property type="molecule type" value="Genomic_DNA"/>
</dbReference>
<dbReference type="InterPro" id="IPR008936">
    <property type="entry name" value="Rho_GTPase_activation_prot"/>
</dbReference>
<dbReference type="InterPro" id="IPR023152">
    <property type="entry name" value="RasGAP_CS"/>
</dbReference>
<dbReference type="SMART" id="SM00323">
    <property type="entry name" value="RasGAP"/>
    <property type="match status" value="1"/>
</dbReference>
<feature type="domain" description="Ras-GAP" evidence="2">
    <location>
        <begin position="504"/>
        <end position="740"/>
    </location>
</feature>
<evidence type="ECO:0000256" key="1">
    <source>
        <dbReference type="ARBA" id="ARBA00022468"/>
    </source>
</evidence>
<dbReference type="AlphaFoldDB" id="A0AAV9X0D0"/>
<dbReference type="SUPFAM" id="SSF48350">
    <property type="entry name" value="GTPase activation domain, GAP"/>
    <property type="match status" value="1"/>
</dbReference>
<keyword evidence="4" id="KW-1185">Reference proteome</keyword>
<dbReference type="InterPro" id="IPR035892">
    <property type="entry name" value="C2_domain_sf"/>
</dbReference>
<dbReference type="Proteomes" id="UP001365542">
    <property type="component" value="Unassembled WGS sequence"/>
</dbReference>
<gene>
    <name evidence="3" type="ORF">TWF694_003718</name>
</gene>
<dbReference type="PANTHER" id="PTHR10194:SF60">
    <property type="entry name" value="RAS GTPASE-ACTIVATING PROTEIN RASKOL"/>
    <property type="match status" value="1"/>
</dbReference>
<reference evidence="3 4" key="1">
    <citation type="submission" date="2019-10" db="EMBL/GenBank/DDBJ databases">
        <authorList>
            <person name="Palmer J.M."/>
        </authorList>
    </citation>
    <scope>NUCLEOTIDE SEQUENCE [LARGE SCALE GENOMIC DNA]</scope>
    <source>
        <strain evidence="3 4">TWF694</strain>
    </source>
</reference>
<dbReference type="CDD" id="cd05137">
    <property type="entry name" value="RasGAP_CLA2_BUD2"/>
    <property type="match status" value="1"/>
</dbReference>
<dbReference type="Gene3D" id="1.10.506.10">
    <property type="entry name" value="GTPase Activation - p120gap, domain 1"/>
    <property type="match status" value="2"/>
</dbReference>
<sequence>MKELRGKMESNLEFRIGDSMTWTKGPCKILEDTGRLVHVRDDKSMATVIGDLRGCQIRTSGSKSDDYEGIIEVSTYASRQDVKLRPLTPHQYDSWLAALLCWQPIRPPGPNNKMVKTQPVKLASERKVDRRRNSDAASLKEAAIIKVGKMMLWDRNGNTNSIPTNPTNNNIKPSKSSKLSGASWRRISCILQENGEFKLYNEADVALLHVIQLSALSRSAIQYLDPSVVGSEYCIGIYPHYSPYARFQAPSQPLYMALDTKILFEVWFVLLRAYTVPELYGPAGLNASAATSPQTPSQPPAFDFGLSALTDAFRVPRLLTMKIIEAKFPGAPPVDEHRHNFGDRKDTELFLEVVVDGDSRARSMPRIRSPTCMWMENFEFNELPSQTNFIELVLKQRTVKHKRDRGGSTSNGTLSNYSVISGDSIGIVTINLDDLPFDKEHEVWWPIIPISRHLEISVLGEVLIKLRKEELVVLMMEEYKPLLELLQDFGNGLTIQIGQAINADLRHLAHTLLKIFQVSGKGIDWLMTLAEAEIRGHHKEDSVVKYNFPIPGVTTDAEVALSQAKPEQPKMDPAKRAQMEANLLFRGNSLLTKAVEAHMKRYGKEYMDETIGEHIQRIAEDDIYLEVDPMKCKSADDINKNWKLLNNLVKTVWHAIYTSPHKCPIEVKKVLYHIRMCVEEKFGGILEGPTYSSVSGFLFLRFFCPAIMNPKLFGILKDHPGPQAQRTLTLLAKSLQGLANMTTFGVKEPWFSPMNEFLDEHNGEFKKFIDAISAAPPEVNNFQVPPSYATPITIQARLGQASKEGFPSLPFLIDQPRAIGRLVQMWLKFHEQQEGKPNAKPLTPGVQEFHEICLGLKERMTICVERAENAERPERPSSSLSNRWEVVAECLTSSSTSTTALWDHAQSIGTASGGNSGGKENNVQGYPSVTSMPANIAASGKFSSTSPGGGHIVNYSRVVSGPPSMMMMTRNGYVGVGGGGGGHFVGVMEEDEYAGVAAIGKTKLSDFVGNLKLVSEIKRKVHGSKNDWPH</sequence>
<dbReference type="GO" id="GO:0005096">
    <property type="term" value="F:GTPase activator activity"/>
    <property type="evidence" value="ECO:0007669"/>
    <property type="project" value="UniProtKB-KW"/>
</dbReference>
<dbReference type="PROSITE" id="PS00509">
    <property type="entry name" value="RAS_GTPASE_ACTIV_1"/>
    <property type="match status" value="1"/>
</dbReference>
<organism evidence="3 4">
    <name type="scientific">Orbilia ellipsospora</name>
    <dbReference type="NCBI Taxonomy" id="2528407"/>
    <lineage>
        <taxon>Eukaryota</taxon>
        <taxon>Fungi</taxon>
        <taxon>Dikarya</taxon>
        <taxon>Ascomycota</taxon>
        <taxon>Pezizomycotina</taxon>
        <taxon>Orbiliomycetes</taxon>
        <taxon>Orbiliales</taxon>
        <taxon>Orbiliaceae</taxon>
        <taxon>Orbilia</taxon>
    </lineage>
</organism>
<keyword evidence="1" id="KW-0343">GTPase activation</keyword>
<dbReference type="PANTHER" id="PTHR10194">
    <property type="entry name" value="RAS GTPASE-ACTIVATING PROTEINS"/>
    <property type="match status" value="1"/>
</dbReference>
<dbReference type="InterPro" id="IPR001936">
    <property type="entry name" value="RasGAP_dom"/>
</dbReference>
<dbReference type="InterPro" id="IPR039360">
    <property type="entry name" value="Ras_GTPase"/>
</dbReference>
<accession>A0AAV9X0D0</accession>
<dbReference type="GO" id="GO:0007165">
    <property type="term" value="P:signal transduction"/>
    <property type="evidence" value="ECO:0007669"/>
    <property type="project" value="UniProtKB-ARBA"/>
</dbReference>
<proteinExistence type="predicted"/>
<evidence type="ECO:0000313" key="3">
    <source>
        <dbReference type="EMBL" id="KAK6530362.1"/>
    </source>
</evidence>
<comment type="caution">
    <text evidence="3">The sequence shown here is derived from an EMBL/GenBank/DDBJ whole genome shotgun (WGS) entry which is preliminary data.</text>
</comment>
<dbReference type="Pfam" id="PF00616">
    <property type="entry name" value="RasGAP"/>
    <property type="match status" value="2"/>
</dbReference>